<proteinExistence type="predicted"/>
<evidence type="ECO:0000313" key="1">
    <source>
        <dbReference type="EMBL" id="QTA90141.1"/>
    </source>
</evidence>
<gene>
    <name evidence="1" type="ORF">dnm_062020</name>
</gene>
<reference evidence="1" key="1">
    <citation type="journal article" date="2021" name="Microb. Physiol.">
        <title>Proteogenomic Insights into the Physiology of Marine, Sulfate-Reducing, Filamentous Desulfonema limicola and Desulfonema magnum.</title>
        <authorList>
            <person name="Schnaars V."/>
            <person name="Wohlbrand L."/>
            <person name="Scheve S."/>
            <person name="Hinrichs C."/>
            <person name="Reinhardt R."/>
            <person name="Rabus R."/>
        </authorList>
    </citation>
    <scope>NUCLEOTIDE SEQUENCE</scope>
    <source>
        <strain evidence="1">4be13</strain>
    </source>
</reference>
<sequence>MTIKGMNADIPNIINTANKMYKADSELLNLFLNIIFTYFFEKFWNIDK</sequence>
<accession>A0A975BR68</accession>
<evidence type="ECO:0000313" key="2">
    <source>
        <dbReference type="Proteomes" id="UP000663722"/>
    </source>
</evidence>
<keyword evidence="2" id="KW-1185">Reference proteome</keyword>
<protein>
    <submittedName>
        <fullName evidence="1">Uncharacterized protein</fullName>
    </submittedName>
</protein>
<organism evidence="1 2">
    <name type="scientific">Desulfonema magnum</name>
    <dbReference type="NCBI Taxonomy" id="45655"/>
    <lineage>
        <taxon>Bacteria</taxon>
        <taxon>Pseudomonadati</taxon>
        <taxon>Thermodesulfobacteriota</taxon>
        <taxon>Desulfobacteria</taxon>
        <taxon>Desulfobacterales</taxon>
        <taxon>Desulfococcaceae</taxon>
        <taxon>Desulfonema</taxon>
    </lineage>
</organism>
<name>A0A975BR68_9BACT</name>
<dbReference type="Proteomes" id="UP000663722">
    <property type="component" value="Chromosome"/>
</dbReference>
<dbReference type="EMBL" id="CP061800">
    <property type="protein sequence ID" value="QTA90141.1"/>
    <property type="molecule type" value="Genomic_DNA"/>
</dbReference>
<dbReference type="KEGG" id="dmm:dnm_062020"/>
<dbReference type="AlphaFoldDB" id="A0A975BR68"/>